<evidence type="ECO:0000256" key="6">
    <source>
        <dbReference type="ARBA" id="ARBA00022660"/>
    </source>
</evidence>
<evidence type="ECO:0000256" key="8">
    <source>
        <dbReference type="ARBA" id="ARBA00022967"/>
    </source>
</evidence>
<evidence type="ECO:0000256" key="10">
    <source>
        <dbReference type="ARBA" id="ARBA00022989"/>
    </source>
</evidence>
<dbReference type="AlphaFoldDB" id="A0A343QCB8"/>
<proteinExistence type="inferred from homology"/>
<comment type="similarity">
    <text evidence="2 16">Belongs to the complex I subunit 4L family.</text>
</comment>
<evidence type="ECO:0000256" key="14">
    <source>
        <dbReference type="ARBA" id="ARBA00023136"/>
    </source>
</evidence>
<evidence type="ECO:0000256" key="15">
    <source>
        <dbReference type="ARBA" id="ARBA00049551"/>
    </source>
</evidence>
<keyword evidence="6 16" id="KW-0679">Respiratory chain</keyword>
<name>A0A343QCB8_9NEOP</name>
<gene>
    <name evidence="17" type="primary">ND4L</name>
</gene>
<evidence type="ECO:0000256" key="5">
    <source>
        <dbReference type="ARBA" id="ARBA00022448"/>
    </source>
</evidence>
<geneLocation type="mitochondrion" evidence="17"/>
<dbReference type="GO" id="GO:0005743">
    <property type="term" value="C:mitochondrial inner membrane"/>
    <property type="evidence" value="ECO:0007669"/>
    <property type="project" value="UniProtKB-SubCell"/>
</dbReference>
<feature type="transmembrane region" description="Helical" evidence="16">
    <location>
        <begin position="62"/>
        <end position="82"/>
    </location>
</feature>
<evidence type="ECO:0000256" key="3">
    <source>
        <dbReference type="ARBA" id="ARBA00012944"/>
    </source>
</evidence>
<keyword evidence="9 16" id="KW-0249">Electron transport</keyword>
<accession>A0A343QCB8</accession>
<dbReference type="PANTHER" id="PTHR11434">
    <property type="entry name" value="NADH-UBIQUINONE OXIDOREDUCTASE SUBUNIT ND4L"/>
    <property type="match status" value="1"/>
</dbReference>
<sequence>MLKEVILCLGLIMFISGLYSFVYNLKHLLCMLISLEFMSMSLFIFIYFYLSLLMVNKYFLMVYLTFAVCEGALGVCLLISMIRSHGNDYLENLSLMKC</sequence>
<dbReference type="GO" id="GO:0030964">
    <property type="term" value="C:NADH dehydrogenase complex"/>
    <property type="evidence" value="ECO:0007669"/>
    <property type="project" value="TreeGrafter"/>
</dbReference>
<dbReference type="GO" id="GO:0008137">
    <property type="term" value="F:NADH dehydrogenase (ubiquinone) activity"/>
    <property type="evidence" value="ECO:0007669"/>
    <property type="project" value="UniProtKB-EC"/>
</dbReference>
<reference evidence="17" key="1">
    <citation type="journal article" date="2017" name="Mol. Phylogenet. Evol.">
        <title>Mitochondrial phylogenomics and genome rearrangements in the barklice (Insecta: Psocodea).</title>
        <authorList>
            <person name="Yoshizawa K."/>
            <person name="Johnson K.P."/>
            <person name="Sweet A.D."/>
            <person name="Yao I."/>
            <person name="Ferreira R.L."/>
            <person name="Cameron S.L."/>
        </authorList>
    </citation>
    <scope>NUCLEOTIDE SEQUENCE</scope>
</reference>
<dbReference type="EC" id="7.1.1.2" evidence="3 16"/>
<evidence type="ECO:0000256" key="1">
    <source>
        <dbReference type="ARBA" id="ARBA00004225"/>
    </source>
</evidence>
<organism evidence="17">
    <name type="scientific">Neotrogla sp. 5 KY-2017</name>
    <dbReference type="NCBI Taxonomy" id="2051645"/>
    <lineage>
        <taxon>Eukaryota</taxon>
        <taxon>Metazoa</taxon>
        <taxon>Ecdysozoa</taxon>
        <taxon>Arthropoda</taxon>
        <taxon>Hexapoda</taxon>
        <taxon>Insecta</taxon>
        <taxon>Pterygota</taxon>
        <taxon>Neoptera</taxon>
        <taxon>Paraneoptera</taxon>
        <taxon>Psocodea</taxon>
        <taxon>Trogiomorpha</taxon>
        <taxon>Prionoglaridetae</taxon>
        <taxon>Prionoglarididae</taxon>
        <taxon>Neotrogla</taxon>
    </lineage>
</organism>
<evidence type="ECO:0000256" key="13">
    <source>
        <dbReference type="ARBA" id="ARBA00023128"/>
    </source>
</evidence>
<evidence type="ECO:0000313" key="17">
    <source>
        <dbReference type="EMBL" id="ATU07065.1"/>
    </source>
</evidence>
<protein>
    <recommendedName>
        <fullName evidence="4 16">NADH-ubiquinone oxidoreductase chain 4L</fullName>
        <ecNumber evidence="3 16">7.1.1.2</ecNumber>
    </recommendedName>
</protein>
<keyword evidence="10 16" id="KW-1133">Transmembrane helix</keyword>
<keyword evidence="11 16" id="KW-0520">NAD</keyword>
<dbReference type="GO" id="GO:0042773">
    <property type="term" value="P:ATP synthesis coupled electron transport"/>
    <property type="evidence" value="ECO:0007669"/>
    <property type="project" value="UniProtKB-UniRule"/>
</dbReference>
<evidence type="ECO:0000256" key="7">
    <source>
        <dbReference type="ARBA" id="ARBA00022692"/>
    </source>
</evidence>
<dbReference type="Gene3D" id="1.10.287.3510">
    <property type="match status" value="1"/>
</dbReference>
<dbReference type="InterPro" id="IPR039428">
    <property type="entry name" value="NUOK/Mnh_C1-like"/>
</dbReference>
<dbReference type="PANTHER" id="PTHR11434:SF0">
    <property type="entry name" value="NADH-UBIQUINONE OXIDOREDUCTASE CHAIN 4L"/>
    <property type="match status" value="1"/>
</dbReference>
<feature type="transmembrane region" description="Helical" evidence="16">
    <location>
        <begin position="28"/>
        <end position="50"/>
    </location>
</feature>
<evidence type="ECO:0000256" key="2">
    <source>
        <dbReference type="ARBA" id="ARBA00010519"/>
    </source>
</evidence>
<evidence type="ECO:0000256" key="11">
    <source>
        <dbReference type="ARBA" id="ARBA00023027"/>
    </source>
</evidence>
<evidence type="ECO:0000256" key="16">
    <source>
        <dbReference type="RuleBase" id="RU004419"/>
    </source>
</evidence>
<dbReference type="EMBL" id="MG255139">
    <property type="protein sequence ID" value="ATU07065.1"/>
    <property type="molecule type" value="Genomic_DNA"/>
</dbReference>
<feature type="transmembrane region" description="Helical" evidence="16">
    <location>
        <begin position="5"/>
        <end position="22"/>
    </location>
</feature>
<comment type="subcellular location">
    <subcellularLocation>
        <location evidence="16">Mitochondrion inner membrane</location>
        <topology evidence="16">Multi-pass membrane protein</topology>
    </subcellularLocation>
    <subcellularLocation>
        <location evidence="1">Mitochondrion membrane</location>
        <topology evidence="1">Multi-pass membrane protein</topology>
    </subcellularLocation>
</comment>
<keyword evidence="7 16" id="KW-0812">Transmembrane</keyword>
<keyword evidence="12 16" id="KW-0830">Ubiquinone</keyword>
<dbReference type="Pfam" id="PF00420">
    <property type="entry name" value="Oxidored_q2"/>
    <property type="match status" value="1"/>
</dbReference>
<dbReference type="InterPro" id="IPR001133">
    <property type="entry name" value="NADH_UbQ_OxRdtase_chain4L/K"/>
</dbReference>
<evidence type="ECO:0000256" key="4">
    <source>
        <dbReference type="ARBA" id="ARBA00016612"/>
    </source>
</evidence>
<evidence type="ECO:0000256" key="12">
    <source>
        <dbReference type="ARBA" id="ARBA00023075"/>
    </source>
</evidence>
<evidence type="ECO:0000256" key="9">
    <source>
        <dbReference type="ARBA" id="ARBA00022982"/>
    </source>
</evidence>
<keyword evidence="5 16" id="KW-0813">Transport</keyword>
<keyword evidence="16" id="KW-0999">Mitochondrion inner membrane</keyword>
<keyword evidence="8 16" id="KW-1278">Translocase</keyword>
<comment type="function">
    <text evidence="16">Core subunit of the mitochondrial membrane respiratory chain NADH dehydrogenase (Complex I) which catalyzes electron transfer from NADH through the respiratory chain, using ubiquinone as an electron acceptor.</text>
</comment>
<keyword evidence="13 16" id="KW-0496">Mitochondrion</keyword>
<dbReference type="GO" id="GO:0016651">
    <property type="term" value="F:oxidoreductase activity, acting on NAD(P)H"/>
    <property type="evidence" value="ECO:0007669"/>
    <property type="project" value="InterPro"/>
</dbReference>
<keyword evidence="14 16" id="KW-0472">Membrane</keyword>
<comment type="catalytic activity">
    <reaction evidence="15 16">
        <text>a ubiquinone + NADH + 5 H(+)(in) = a ubiquinol + NAD(+) + 4 H(+)(out)</text>
        <dbReference type="Rhea" id="RHEA:29091"/>
        <dbReference type="Rhea" id="RHEA-COMP:9565"/>
        <dbReference type="Rhea" id="RHEA-COMP:9566"/>
        <dbReference type="ChEBI" id="CHEBI:15378"/>
        <dbReference type="ChEBI" id="CHEBI:16389"/>
        <dbReference type="ChEBI" id="CHEBI:17976"/>
        <dbReference type="ChEBI" id="CHEBI:57540"/>
        <dbReference type="ChEBI" id="CHEBI:57945"/>
        <dbReference type="EC" id="7.1.1.2"/>
    </reaction>
</comment>